<evidence type="ECO:0000256" key="10">
    <source>
        <dbReference type="ARBA" id="ARBA00022741"/>
    </source>
</evidence>
<dbReference type="InterPro" id="IPR020559">
    <property type="entry name" value="PRibGlycinamide_synth_CS"/>
</dbReference>
<keyword evidence="8" id="KW-0808">Transferase</keyword>
<dbReference type="GeneID" id="108558768"/>
<organism evidence="18 19">
    <name type="scientific">Nicrophorus vespilloides</name>
    <name type="common">Boreal carrion beetle</name>
    <dbReference type="NCBI Taxonomy" id="110193"/>
    <lineage>
        <taxon>Eukaryota</taxon>
        <taxon>Metazoa</taxon>
        <taxon>Ecdysozoa</taxon>
        <taxon>Arthropoda</taxon>
        <taxon>Hexapoda</taxon>
        <taxon>Insecta</taxon>
        <taxon>Pterygota</taxon>
        <taxon>Neoptera</taxon>
        <taxon>Endopterygota</taxon>
        <taxon>Coleoptera</taxon>
        <taxon>Polyphaga</taxon>
        <taxon>Staphyliniformia</taxon>
        <taxon>Silphidae</taxon>
        <taxon>Nicrophorinae</taxon>
        <taxon>Nicrophorus</taxon>
    </lineage>
</organism>
<comment type="pathway">
    <text evidence="2 16">Purine metabolism; IMP biosynthesis via de novo pathway; N(2)-formyl-N(1)-(5-phospho-D-ribosyl)glycinamide from N(1)-(5-phospho-D-ribosyl)glycinamide (10-formyl THF route): step 1/1.</text>
</comment>
<dbReference type="Gene3D" id="3.40.50.170">
    <property type="entry name" value="Formyl transferase, N-terminal domain"/>
    <property type="match status" value="1"/>
</dbReference>
<dbReference type="InterPro" id="IPR011761">
    <property type="entry name" value="ATP-grasp"/>
</dbReference>
<evidence type="ECO:0000256" key="1">
    <source>
        <dbReference type="ARBA" id="ARBA00004686"/>
    </source>
</evidence>
<dbReference type="NCBIfam" id="TIGR00639">
    <property type="entry name" value="PurN"/>
    <property type="match status" value="1"/>
</dbReference>
<dbReference type="NCBIfam" id="TIGR00878">
    <property type="entry name" value="purM"/>
    <property type="match status" value="1"/>
</dbReference>
<dbReference type="EC" id="6.3.4.13" evidence="16"/>
<dbReference type="Gene3D" id="3.30.1330.10">
    <property type="entry name" value="PurM-like, N-terminal domain"/>
    <property type="match status" value="1"/>
</dbReference>
<dbReference type="Pfam" id="PF02843">
    <property type="entry name" value="GARS_C"/>
    <property type="match status" value="1"/>
</dbReference>
<evidence type="ECO:0000313" key="18">
    <source>
        <dbReference type="Proteomes" id="UP000695000"/>
    </source>
</evidence>
<evidence type="ECO:0000256" key="14">
    <source>
        <dbReference type="ARBA" id="ARBA00023268"/>
    </source>
</evidence>
<dbReference type="Pfam" id="PF01071">
    <property type="entry name" value="GARS_A"/>
    <property type="match status" value="1"/>
</dbReference>
<dbReference type="Pfam" id="PF00551">
    <property type="entry name" value="Formyl_trans_N"/>
    <property type="match status" value="1"/>
</dbReference>
<evidence type="ECO:0000256" key="9">
    <source>
        <dbReference type="ARBA" id="ARBA00022723"/>
    </source>
</evidence>
<dbReference type="Gene3D" id="3.90.650.10">
    <property type="entry name" value="PurM-like C-terminal domain"/>
    <property type="match status" value="1"/>
</dbReference>
<dbReference type="CDD" id="cd08645">
    <property type="entry name" value="FMT_core_GART"/>
    <property type="match status" value="1"/>
</dbReference>
<dbReference type="SUPFAM" id="SSF51246">
    <property type="entry name" value="Rudiment single hybrid motif"/>
    <property type="match status" value="1"/>
</dbReference>
<dbReference type="RefSeq" id="XP_017771273.1">
    <property type="nucleotide sequence ID" value="XM_017915784.1"/>
</dbReference>
<evidence type="ECO:0000256" key="12">
    <source>
        <dbReference type="ARBA" id="ARBA00022840"/>
    </source>
</evidence>
<dbReference type="InterPro" id="IPR016188">
    <property type="entry name" value="PurM-like_N"/>
</dbReference>
<evidence type="ECO:0000256" key="7">
    <source>
        <dbReference type="ARBA" id="ARBA00022598"/>
    </source>
</evidence>
<dbReference type="Gene3D" id="3.30.470.20">
    <property type="entry name" value="ATP-grasp fold, B domain"/>
    <property type="match status" value="1"/>
</dbReference>
<dbReference type="InterPro" id="IPR036477">
    <property type="entry name" value="Formyl_transf_N_sf"/>
</dbReference>
<keyword evidence="13 16" id="KW-0464">Manganese</keyword>
<dbReference type="PANTHER" id="PTHR10520">
    <property type="entry name" value="TRIFUNCTIONAL PURINE BIOSYNTHETIC PROTEIN ADENOSINE-3-RELATED"/>
    <property type="match status" value="1"/>
</dbReference>
<dbReference type="InterPro" id="IPR002376">
    <property type="entry name" value="Formyl_transf_N"/>
</dbReference>
<keyword evidence="9 16" id="KW-0479">Metal-binding</keyword>
<evidence type="ECO:0000256" key="15">
    <source>
        <dbReference type="PROSITE-ProRule" id="PRU00409"/>
    </source>
</evidence>
<evidence type="ECO:0000313" key="19">
    <source>
        <dbReference type="RefSeq" id="XP_017771273.1"/>
    </source>
</evidence>
<dbReference type="HAMAP" id="MF_01930">
    <property type="entry name" value="PurN"/>
    <property type="match status" value="1"/>
</dbReference>
<dbReference type="SUPFAM" id="SSF52440">
    <property type="entry name" value="PreATP-grasp domain"/>
    <property type="match status" value="1"/>
</dbReference>
<dbReference type="Gene3D" id="3.40.50.20">
    <property type="match status" value="1"/>
</dbReference>
<dbReference type="Gene3D" id="3.90.600.10">
    <property type="entry name" value="Phosphoribosylglycinamide synthetase, C-terminal domain"/>
    <property type="match status" value="1"/>
</dbReference>
<dbReference type="InterPro" id="IPR020562">
    <property type="entry name" value="PRibGlycinamide_synth_N"/>
</dbReference>
<comment type="similarity">
    <text evidence="4 16">In the N-terminal section; belongs to the GARS family.</text>
</comment>
<dbReference type="PROSITE" id="PS00184">
    <property type="entry name" value="GARS"/>
    <property type="match status" value="1"/>
</dbReference>
<dbReference type="NCBIfam" id="TIGR00877">
    <property type="entry name" value="purD"/>
    <property type="match status" value="1"/>
</dbReference>
<dbReference type="InterPro" id="IPR010918">
    <property type="entry name" value="PurM-like_C_dom"/>
</dbReference>
<sequence>MSGKVLIVGGGGREHAIAWKLAQSEKTVKIFAAPGSHAISQLPKTELVKLDIKKFENVASWCKENDIGLVVVGPEDPLAGGIADVLISQGIQVFGPEQNGANIESNKDWSKAFMDRHGIPTAKWKSFTNSADAQNFIKNSSFPALVVKASGLAAGKGVIVAKDQTEACLAADEILSENKFGTAGETVVVEELLQGEEVSVLAFCDGKTIKAMLPAQDHKRIFDNDEGPNTGGMGAYCPCPLMSEDQLKFVQKEVLERTMKGFNEEGIKYVGVLYAGLMLTPDGPKVLEFNCRFGDPETEVIMPMLDSDLYEVMMACCNQTLDQIQLKWKQNVSAVGVVMASRGYPASSSKGQVITGVEAVDNTQHQIVFHCGTDLKDGKLVTNGGRVLIAVALAPQLTTAAERATKACYTIKFDGAQFRKDIAHKAFAKSILDTGKLTYKESGVDISAGNDLVGHIKPAAKSTDRPGVMGGLGGFGGLFDTKLAGYVDPLLVSGTDGVGTKLKIAQEMGMHDTIGIDLVAMCVNDVLAHGAEPLFFLDYFACGALDVSVAKDVVSGVAEGCRQAGCSLVGGETAEMPDMYPPGEFDLAGFAVGAVERNELIPRISSIQEGDSIIALPSTGVHSNGFSLVRKIMKLACVSYKDEAPFSSSKKSFGEELLTPTKIYVKAVIPAMKTGKVKAFAHITGGGLVENIPRVLPKHLGVQIDANKWNIPPVFAWLAAAGGVNQVEMLRTFNCGVGGILVVNKSDEAEILKMVQPHGATVIGNIINRREEEVEVKNFSQALGPMMKDYFLKVQSVPKKRVAVLISGSGTNLQALIDASNDRSMGCEIALVISNKAKAFGIERAKKAGIATKVLCHKDYPSREEFDAAMDEELSKFNIDLVCLAGFMRILSKDFTMKWRGKMINVHPALLPLFRGMDGAQQAIDAGVRISGCTVHFVEADVDAGAILVQEVVPVEVGDDADSLQKRIQGAEHKAFPQALKLLATGKVVLGENNKIVWN</sequence>
<evidence type="ECO:0000256" key="13">
    <source>
        <dbReference type="ARBA" id="ARBA00023211"/>
    </source>
</evidence>
<feature type="domain" description="ATP-grasp" evidence="17">
    <location>
        <begin position="111"/>
        <end position="318"/>
    </location>
</feature>
<dbReference type="SUPFAM" id="SSF53328">
    <property type="entry name" value="Formyltransferase"/>
    <property type="match status" value="1"/>
</dbReference>
<dbReference type="InterPro" id="IPR011054">
    <property type="entry name" value="Rudment_hybrid_motif"/>
</dbReference>
<evidence type="ECO:0000256" key="16">
    <source>
        <dbReference type="RuleBase" id="RU363089"/>
    </source>
</evidence>
<dbReference type="InterPro" id="IPR016185">
    <property type="entry name" value="PreATP-grasp_dom_sf"/>
</dbReference>
<dbReference type="SUPFAM" id="SSF55326">
    <property type="entry name" value="PurM N-terminal domain-like"/>
    <property type="match status" value="1"/>
</dbReference>
<keyword evidence="12 15" id="KW-0067">ATP-binding</keyword>
<evidence type="ECO:0000256" key="11">
    <source>
        <dbReference type="ARBA" id="ARBA00022755"/>
    </source>
</evidence>
<keyword evidence="14 16" id="KW-0511">Multifunctional enzyme</keyword>
<dbReference type="InterPro" id="IPR036676">
    <property type="entry name" value="PurM-like_C_sf"/>
</dbReference>
<dbReference type="SUPFAM" id="SSF56042">
    <property type="entry name" value="PurM C-terminal domain-like"/>
    <property type="match status" value="1"/>
</dbReference>
<dbReference type="InterPro" id="IPR001555">
    <property type="entry name" value="GART_AS"/>
</dbReference>
<evidence type="ECO:0000256" key="3">
    <source>
        <dbReference type="ARBA" id="ARBA00005174"/>
    </source>
</evidence>
<evidence type="ECO:0000256" key="6">
    <source>
        <dbReference type="ARBA" id="ARBA00008696"/>
    </source>
</evidence>
<comment type="pathway">
    <text evidence="1 16">Purine metabolism; IMP biosynthesis via de novo pathway; 5-amino-1-(5-phospho-D-ribosyl)imidazole from N(2)-formyl-N(1)-(5-phospho-D-ribosyl)glycinamide: step 2/2.</text>
</comment>
<reference evidence="19" key="1">
    <citation type="submission" date="2025-08" db="UniProtKB">
        <authorList>
            <consortium name="RefSeq"/>
        </authorList>
    </citation>
    <scope>IDENTIFICATION</scope>
    <source>
        <tissue evidence="19">Whole Larva</tissue>
    </source>
</reference>
<name>A0ABM1M9M3_NICVS</name>
<dbReference type="InterPro" id="IPR004607">
    <property type="entry name" value="GART"/>
</dbReference>
<comment type="catalytic activity">
    <reaction evidence="16">
        <text>2-formamido-N(1)-(5-O-phospho-beta-D-ribosyl)acetamidine + ATP = 5-amino-1-(5-phospho-beta-D-ribosyl)imidazole + ADP + phosphate + H(+)</text>
        <dbReference type="Rhea" id="RHEA:23032"/>
        <dbReference type="ChEBI" id="CHEBI:15378"/>
        <dbReference type="ChEBI" id="CHEBI:30616"/>
        <dbReference type="ChEBI" id="CHEBI:43474"/>
        <dbReference type="ChEBI" id="CHEBI:137981"/>
        <dbReference type="ChEBI" id="CHEBI:147287"/>
        <dbReference type="ChEBI" id="CHEBI:456216"/>
        <dbReference type="EC" id="6.3.3.1"/>
    </reaction>
</comment>
<comment type="catalytic activity">
    <reaction evidence="16">
        <text>N(1)-(5-phospho-beta-D-ribosyl)glycinamide + (6R)-10-formyltetrahydrofolate = N(2)-formyl-N(1)-(5-phospho-beta-D-ribosyl)glycinamide + (6S)-5,6,7,8-tetrahydrofolate + H(+)</text>
        <dbReference type="Rhea" id="RHEA:15053"/>
        <dbReference type="ChEBI" id="CHEBI:15378"/>
        <dbReference type="ChEBI" id="CHEBI:57453"/>
        <dbReference type="ChEBI" id="CHEBI:143788"/>
        <dbReference type="ChEBI" id="CHEBI:147286"/>
        <dbReference type="ChEBI" id="CHEBI:195366"/>
        <dbReference type="EC" id="2.1.2.2"/>
    </reaction>
</comment>
<dbReference type="InterPro" id="IPR020560">
    <property type="entry name" value="PRibGlycinamide_synth_C-dom"/>
</dbReference>
<evidence type="ECO:0000256" key="4">
    <source>
        <dbReference type="ARBA" id="ARBA00007423"/>
    </source>
</evidence>
<keyword evidence="11 16" id="KW-0658">Purine biosynthesis</keyword>
<comment type="similarity">
    <text evidence="5 16">In the C-terminal section; belongs to the GART family.</text>
</comment>
<dbReference type="InterPro" id="IPR004733">
    <property type="entry name" value="PurM_cligase"/>
</dbReference>
<dbReference type="InterPro" id="IPR037123">
    <property type="entry name" value="PRibGlycinamide_synth_C_sf"/>
</dbReference>
<dbReference type="InterPro" id="IPR020561">
    <property type="entry name" value="PRibGlycinamid_synth_ATP-grasp"/>
</dbReference>
<gene>
    <name evidence="19" type="primary">LOC108558768</name>
</gene>
<dbReference type="Pfam" id="PF00586">
    <property type="entry name" value="AIRS"/>
    <property type="match status" value="1"/>
</dbReference>
<evidence type="ECO:0000259" key="17">
    <source>
        <dbReference type="PROSITE" id="PS50975"/>
    </source>
</evidence>
<dbReference type="PROSITE" id="PS50975">
    <property type="entry name" value="ATP_GRASP"/>
    <property type="match status" value="1"/>
</dbReference>
<dbReference type="Proteomes" id="UP000695000">
    <property type="component" value="Unplaced"/>
</dbReference>
<dbReference type="HAMAP" id="MF_00138">
    <property type="entry name" value="GARS"/>
    <property type="match status" value="1"/>
</dbReference>
<dbReference type="EC" id="2.1.2.2" evidence="16"/>
<dbReference type="SMART" id="SM01209">
    <property type="entry name" value="GARS_A"/>
    <property type="match status" value="1"/>
</dbReference>
<comment type="similarity">
    <text evidence="6 16">In the central section; belongs to the AIR synthase family.</text>
</comment>
<keyword evidence="10 15" id="KW-0547">Nucleotide-binding</keyword>
<evidence type="ECO:0000256" key="2">
    <source>
        <dbReference type="ARBA" id="ARBA00005054"/>
    </source>
</evidence>
<dbReference type="SMART" id="SM01210">
    <property type="entry name" value="GARS_C"/>
    <property type="match status" value="1"/>
</dbReference>
<dbReference type="InterPro" id="IPR013815">
    <property type="entry name" value="ATP_grasp_subdomain_1"/>
</dbReference>
<comment type="pathway">
    <text evidence="3 16">Purine metabolism; IMP biosynthesis via de novo pathway; N(1)-(5-phospho-D-ribosyl)glycinamide from 5-phospho-alpha-D-ribose 1-diphosphate: step 2/2.</text>
</comment>
<protein>
    <recommendedName>
        <fullName evidence="16">Trifunctional purine biosynthetic protein adenosine-3</fullName>
    </recommendedName>
    <domain>
        <recommendedName>
            <fullName evidence="16">Phosphoribosylamine--glycine ligase</fullName>
            <ecNumber evidence="16">6.3.4.13</ecNumber>
        </recommendedName>
        <alternativeName>
            <fullName evidence="16">Glycinamide ribonucleotide synthetase</fullName>
            <shortName evidence="16">GARS</shortName>
        </alternativeName>
        <alternativeName>
            <fullName evidence="16">Phosphoribosylglycinamide synthetase</fullName>
        </alternativeName>
    </domain>
    <domain>
        <recommendedName>
            <fullName evidence="16">Phosphoribosylformylglycinamidine cyclo-ligase</fullName>
            <ecNumber evidence="16">6.3.3.1</ecNumber>
        </recommendedName>
        <alternativeName>
            <fullName evidence="16">AIR synthase</fullName>
            <shortName evidence="16">AIRS</shortName>
        </alternativeName>
        <alternativeName>
            <fullName evidence="16">Phosphoribosyl-aminoimidazole synthetase</fullName>
        </alternativeName>
    </domain>
    <domain>
        <recommendedName>
            <fullName evidence="16">Phosphoribosylglycinamide formyltransferase</fullName>
            <ecNumber evidence="16">2.1.2.2</ecNumber>
        </recommendedName>
        <alternativeName>
            <fullName evidence="16">5'-phosphoribosylglycinamide transformylase</fullName>
        </alternativeName>
        <alternativeName>
            <fullName evidence="16">GAR transformylase</fullName>
            <shortName evidence="16">GART</shortName>
        </alternativeName>
    </domain>
</protein>
<dbReference type="CDD" id="cd02196">
    <property type="entry name" value="PurM"/>
    <property type="match status" value="1"/>
</dbReference>
<keyword evidence="18" id="KW-1185">Reference proteome</keyword>
<dbReference type="PANTHER" id="PTHR10520:SF12">
    <property type="entry name" value="TRIFUNCTIONAL PURINE BIOSYNTHETIC PROTEIN ADENOSINE-3"/>
    <property type="match status" value="1"/>
</dbReference>
<dbReference type="Gene3D" id="3.30.1490.20">
    <property type="entry name" value="ATP-grasp fold, A domain"/>
    <property type="match status" value="1"/>
</dbReference>
<dbReference type="InterPro" id="IPR036921">
    <property type="entry name" value="PurM-like_N_sf"/>
</dbReference>
<dbReference type="PROSITE" id="PS00373">
    <property type="entry name" value="GART"/>
    <property type="match status" value="1"/>
</dbReference>
<proteinExistence type="inferred from homology"/>
<dbReference type="EC" id="6.3.3.1" evidence="16"/>
<evidence type="ECO:0000256" key="8">
    <source>
        <dbReference type="ARBA" id="ARBA00022679"/>
    </source>
</evidence>
<dbReference type="Pfam" id="PF02844">
    <property type="entry name" value="GARS_N"/>
    <property type="match status" value="1"/>
</dbReference>
<keyword evidence="7 16" id="KW-0436">Ligase</keyword>
<dbReference type="Pfam" id="PF02769">
    <property type="entry name" value="AIRS_C"/>
    <property type="match status" value="1"/>
</dbReference>
<dbReference type="SUPFAM" id="SSF56059">
    <property type="entry name" value="Glutathione synthetase ATP-binding domain-like"/>
    <property type="match status" value="1"/>
</dbReference>
<accession>A0ABM1M9M3</accession>
<evidence type="ECO:0000256" key="5">
    <source>
        <dbReference type="ARBA" id="ARBA00008630"/>
    </source>
</evidence>
<dbReference type="InterPro" id="IPR000115">
    <property type="entry name" value="PRibGlycinamide_synth"/>
</dbReference>
<comment type="catalytic activity">
    <reaction evidence="16">
        <text>5-phospho-beta-D-ribosylamine + glycine + ATP = N(1)-(5-phospho-beta-D-ribosyl)glycinamide + ADP + phosphate + H(+)</text>
        <dbReference type="Rhea" id="RHEA:17453"/>
        <dbReference type="ChEBI" id="CHEBI:15378"/>
        <dbReference type="ChEBI" id="CHEBI:30616"/>
        <dbReference type="ChEBI" id="CHEBI:43474"/>
        <dbReference type="ChEBI" id="CHEBI:57305"/>
        <dbReference type="ChEBI" id="CHEBI:58681"/>
        <dbReference type="ChEBI" id="CHEBI:143788"/>
        <dbReference type="ChEBI" id="CHEBI:456216"/>
        <dbReference type="EC" id="6.3.4.13"/>
    </reaction>
</comment>
<dbReference type="HAMAP" id="MF_00741">
    <property type="entry name" value="AIRS"/>
    <property type="match status" value="1"/>
</dbReference>